<dbReference type="FunCoup" id="A0A6P8HJW3">
    <property type="interactions" value="98"/>
</dbReference>
<dbReference type="Gene3D" id="2.10.25.10">
    <property type="entry name" value="Laminin"/>
    <property type="match status" value="1"/>
</dbReference>
<evidence type="ECO:0000259" key="7">
    <source>
        <dbReference type="PROSITE" id="PS50184"/>
    </source>
</evidence>
<dbReference type="Pfam" id="PF00094">
    <property type="entry name" value="VWD"/>
    <property type="match status" value="1"/>
</dbReference>
<dbReference type="InterPro" id="IPR036084">
    <property type="entry name" value="Ser_inhib-like_sf"/>
</dbReference>
<evidence type="ECO:0000256" key="3">
    <source>
        <dbReference type="ARBA" id="ARBA00022729"/>
    </source>
</evidence>
<dbReference type="SMART" id="SM00216">
    <property type="entry name" value="VWD"/>
    <property type="match status" value="1"/>
</dbReference>
<dbReference type="SUPFAM" id="SSF57603">
    <property type="entry name" value="FnI-like domain"/>
    <property type="match status" value="2"/>
</dbReference>
<evidence type="ECO:0000256" key="5">
    <source>
        <dbReference type="ARBA" id="ARBA00023157"/>
    </source>
</evidence>
<dbReference type="SMART" id="SM00832">
    <property type="entry name" value="C8"/>
    <property type="match status" value="1"/>
</dbReference>
<dbReference type="InterPro" id="IPR001846">
    <property type="entry name" value="VWF_type-D"/>
</dbReference>
<feature type="domain" description="VWFC" evidence="7">
    <location>
        <begin position="40"/>
        <end position="99"/>
    </location>
</feature>
<evidence type="ECO:0000256" key="1">
    <source>
        <dbReference type="ARBA" id="ARBA00004613"/>
    </source>
</evidence>
<dbReference type="InterPro" id="IPR001007">
    <property type="entry name" value="VWF_dom"/>
</dbReference>
<dbReference type="Gene3D" id="6.20.200.20">
    <property type="match status" value="2"/>
</dbReference>
<proteinExistence type="predicted"/>
<dbReference type="SMART" id="SM00214">
    <property type="entry name" value="VWC"/>
    <property type="match status" value="2"/>
</dbReference>
<dbReference type="InterPro" id="IPR014853">
    <property type="entry name" value="VWF/SSPO/ZAN-like_Cys-rich_dom"/>
</dbReference>
<dbReference type="GeneID" id="116290045"/>
<dbReference type="PROSITE" id="PS01208">
    <property type="entry name" value="VWFC_1"/>
    <property type="match status" value="1"/>
</dbReference>
<dbReference type="KEGG" id="aten:116290045"/>
<evidence type="ECO:0000256" key="2">
    <source>
        <dbReference type="ARBA" id="ARBA00022525"/>
    </source>
</evidence>
<name>A0A6P8HJW3_ACTTE</name>
<evidence type="ECO:0000256" key="6">
    <source>
        <dbReference type="SAM" id="SignalP"/>
    </source>
</evidence>
<feature type="domain" description="VWFD" evidence="8">
    <location>
        <begin position="167"/>
        <end position="338"/>
    </location>
</feature>
<dbReference type="Pfam" id="PF01826">
    <property type="entry name" value="TIL"/>
    <property type="match status" value="1"/>
</dbReference>
<dbReference type="PROSITE" id="PS51233">
    <property type="entry name" value="VWFD"/>
    <property type="match status" value="1"/>
</dbReference>
<dbReference type="PANTHER" id="PTHR46698:SF4">
    <property type="entry name" value="CROSSVEINLESS 2"/>
    <property type="match status" value="1"/>
</dbReference>
<dbReference type="InterPro" id="IPR052424">
    <property type="entry name" value="Kielin_Chordin-BMP_Reg"/>
</dbReference>
<keyword evidence="3 6" id="KW-0732">Signal</keyword>
<gene>
    <name evidence="10" type="primary">LOC116290045</name>
</gene>
<dbReference type="RefSeq" id="XP_031552880.1">
    <property type="nucleotide sequence ID" value="XM_031697020.1"/>
</dbReference>
<dbReference type="PANTHER" id="PTHR46698">
    <property type="entry name" value="CROSSVEINLESS 2"/>
    <property type="match status" value="1"/>
</dbReference>
<dbReference type="CDD" id="cd19941">
    <property type="entry name" value="TIL"/>
    <property type="match status" value="1"/>
</dbReference>
<dbReference type="Pfam" id="PF08742">
    <property type="entry name" value="C8"/>
    <property type="match status" value="1"/>
</dbReference>
<evidence type="ECO:0000313" key="9">
    <source>
        <dbReference type="Proteomes" id="UP000515163"/>
    </source>
</evidence>
<dbReference type="GO" id="GO:0005576">
    <property type="term" value="C:extracellular region"/>
    <property type="evidence" value="ECO:0007669"/>
    <property type="project" value="UniProtKB-SubCell"/>
</dbReference>
<reference evidence="10" key="1">
    <citation type="submission" date="2025-08" db="UniProtKB">
        <authorList>
            <consortium name="RefSeq"/>
        </authorList>
    </citation>
    <scope>IDENTIFICATION</scope>
    <source>
        <tissue evidence="10">Tentacle</tissue>
    </source>
</reference>
<protein>
    <submittedName>
        <fullName evidence="10">Kielin/chordin-like protein</fullName>
    </submittedName>
</protein>
<keyword evidence="4" id="KW-0677">Repeat</keyword>
<dbReference type="InParanoid" id="A0A6P8HJW3"/>
<accession>A0A6P8HJW3</accession>
<dbReference type="InterPro" id="IPR002919">
    <property type="entry name" value="TIL_dom"/>
</dbReference>
<comment type="subcellular location">
    <subcellularLocation>
        <location evidence="1">Secreted</location>
    </subcellularLocation>
</comment>
<dbReference type="SUPFAM" id="SSF57567">
    <property type="entry name" value="Serine protease inhibitors"/>
    <property type="match status" value="1"/>
</dbReference>
<dbReference type="OrthoDB" id="6019304at2759"/>
<dbReference type="Proteomes" id="UP000515163">
    <property type="component" value="Unplaced"/>
</dbReference>
<dbReference type="Pfam" id="PF00093">
    <property type="entry name" value="VWC"/>
    <property type="match status" value="1"/>
</dbReference>
<feature type="chain" id="PRO_5028309726" evidence="6">
    <location>
        <begin position="31"/>
        <end position="506"/>
    </location>
</feature>
<keyword evidence="2" id="KW-0964">Secreted</keyword>
<dbReference type="PROSITE" id="PS50184">
    <property type="entry name" value="VWFC_2"/>
    <property type="match status" value="2"/>
</dbReference>
<evidence type="ECO:0000259" key="8">
    <source>
        <dbReference type="PROSITE" id="PS51233"/>
    </source>
</evidence>
<dbReference type="AlphaFoldDB" id="A0A6P8HJW3"/>
<feature type="signal peptide" evidence="6">
    <location>
        <begin position="1"/>
        <end position="30"/>
    </location>
</feature>
<feature type="domain" description="VWFC" evidence="7">
    <location>
        <begin position="102"/>
        <end position="163"/>
    </location>
</feature>
<organism evidence="9 10">
    <name type="scientific">Actinia tenebrosa</name>
    <name type="common">Australian red waratah sea anemone</name>
    <dbReference type="NCBI Taxonomy" id="6105"/>
    <lineage>
        <taxon>Eukaryota</taxon>
        <taxon>Metazoa</taxon>
        <taxon>Cnidaria</taxon>
        <taxon>Anthozoa</taxon>
        <taxon>Hexacorallia</taxon>
        <taxon>Actiniaria</taxon>
        <taxon>Actiniidae</taxon>
        <taxon>Actinia</taxon>
    </lineage>
</organism>
<keyword evidence="9" id="KW-1185">Reference proteome</keyword>
<sequence>MNTLPASTKLAVSMVWLVSLLDISLVLVRANSEPLQGSLASCTNQHDVDRSLTILAGNPCISCVCQNGRVECIRITCPARPKCRGILKRIPGKCCRVCVDSTMCFVGDDSYKDGEWWYVPGCRICQCNNGSIKCKKQQCSIDLKCSQGRKPGLLPGSCCLQCIEETGVCTSYGYPHYQTFDGKMFNFQGNCRYRLASDCKQENFTVRVRNERRQTRSRAKSLTITIGPTHISLHRSLAVRVNRSDVKLPFYRLPDLQITKKNFVITVLTKIGLEVLWDGDSYIEVHVPKRFKARTCGLCGNFNGNSADDFTLKNGKIAASANEFGENWAIGRRRNDCERAPAPPIDTAVTKCRRSPLHHWRARKRCWPIKSHFSNCHTSVHPHRYYKSCISDVCSCQSKRCECEALLAYARACRRMGVDVRWGRRRACGVVCKGGSVFDDCVPACKKTCKNKDDPTAACANQHCLPGCRCPAGQVWDDRENQCIFKWMCPPPISKLEERSKKNKKL</sequence>
<evidence type="ECO:0000313" key="10">
    <source>
        <dbReference type="RefSeq" id="XP_031552880.1"/>
    </source>
</evidence>
<keyword evidence="5" id="KW-1015">Disulfide bond</keyword>
<evidence type="ECO:0000256" key="4">
    <source>
        <dbReference type="ARBA" id="ARBA00022737"/>
    </source>
</evidence>